<dbReference type="GO" id="GO:0004802">
    <property type="term" value="F:transketolase activity"/>
    <property type="evidence" value="ECO:0007669"/>
    <property type="project" value="UniProtKB-EC"/>
</dbReference>
<dbReference type="InterPro" id="IPR009014">
    <property type="entry name" value="Transketo_C/PFOR_II"/>
</dbReference>
<evidence type="ECO:0000256" key="3">
    <source>
        <dbReference type="ARBA" id="ARBA00001964"/>
    </source>
</evidence>
<comment type="cofactor">
    <cofactor evidence="1">
        <name>Mn(2+)</name>
        <dbReference type="ChEBI" id="CHEBI:29035"/>
    </cofactor>
</comment>
<evidence type="ECO:0000256" key="9">
    <source>
        <dbReference type="ARBA" id="ARBA00023052"/>
    </source>
</evidence>
<dbReference type="InterPro" id="IPR005474">
    <property type="entry name" value="Transketolase_N"/>
</dbReference>
<comment type="cofactor">
    <cofactor evidence="2">
        <name>Mg(2+)</name>
        <dbReference type="ChEBI" id="CHEBI:18420"/>
    </cofactor>
</comment>
<dbReference type="PROSITE" id="PS00801">
    <property type="entry name" value="TRANSKETOLASE_1"/>
    <property type="match status" value="1"/>
</dbReference>
<comment type="similarity">
    <text evidence="4">Belongs to the transketolase family.</text>
</comment>
<dbReference type="NCBIfam" id="NF004556">
    <property type="entry name" value="PRK05899.2-2"/>
    <property type="match status" value="1"/>
</dbReference>
<evidence type="ECO:0000313" key="12">
    <source>
        <dbReference type="Proteomes" id="UP001232493"/>
    </source>
</evidence>
<dbReference type="EMBL" id="CP069362">
    <property type="protein sequence ID" value="WGS64265.1"/>
    <property type="molecule type" value="Genomic_DNA"/>
</dbReference>
<evidence type="ECO:0000256" key="2">
    <source>
        <dbReference type="ARBA" id="ARBA00001946"/>
    </source>
</evidence>
<dbReference type="SUPFAM" id="SSF52922">
    <property type="entry name" value="TK C-terminal domain-like"/>
    <property type="match status" value="1"/>
</dbReference>
<organism evidence="11 12">
    <name type="scientific">Marinitoga aeolica</name>
    <dbReference type="NCBI Taxonomy" id="2809031"/>
    <lineage>
        <taxon>Bacteria</taxon>
        <taxon>Thermotogati</taxon>
        <taxon>Thermotogota</taxon>
        <taxon>Thermotogae</taxon>
        <taxon>Petrotogales</taxon>
        <taxon>Petrotogaceae</taxon>
        <taxon>Marinitoga</taxon>
    </lineage>
</organism>
<dbReference type="InterPro" id="IPR029061">
    <property type="entry name" value="THDP-binding"/>
</dbReference>
<dbReference type="CDD" id="cd02012">
    <property type="entry name" value="TPP_TK"/>
    <property type="match status" value="1"/>
</dbReference>
<dbReference type="Pfam" id="PF02779">
    <property type="entry name" value="Transket_pyr"/>
    <property type="match status" value="1"/>
</dbReference>
<dbReference type="PANTHER" id="PTHR43825">
    <property type="entry name" value="PYRUVATE DEHYDROGENASE E1 COMPONENT"/>
    <property type="match status" value="1"/>
</dbReference>
<comment type="cofactor">
    <cofactor evidence="3">
        <name>thiamine diphosphate</name>
        <dbReference type="ChEBI" id="CHEBI:58937"/>
    </cofactor>
</comment>
<dbReference type="RefSeq" id="WP_280997778.1">
    <property type="nucleotide sequence ID" value="NZ_CP069362.1"/>
</dbReference>
<dbReference type="EC" id="2.2.1.1" evidence="11"/>
<keyword evidence="6 11" id="KW-0808">Transferase</keyword>
<proteinExistence type="inferred from homology"/>
<dbReference type="Pfam" id="PF00456">
    <property type="entry name" value="Transketolase_N"/>
    <property type="match status" value="1"/>
</dbReference>
<gene>
    <name evidence="11" type="ORF">JRV97_07755</name>
</gene>
<dbReference type="InterPro" id="IPR005475">
    <property type="entry name" value="Transketolase-like_Pyr-bd"/>
</dbReference>
<dbReference type="InterPro" id="IPR049557">
    <property type="entry name" value="Transketolase_CS"/>
</dbReference>
<dbReference type="Pfam" id="PF02780">
    <property type="entry name" value="Transketolase_C"/>
    <property type="match status" value="1"/>
</dbReference>
<dbReference type="Gene3D" id="3.40.50.970">
    <property type="match status" value="2"/>
</dbReference>
<dbReference type="InterPro" id="IPR051157">
    <property type="entry name" value="PDH/Transketolase"/>
</dbReference>
<dbReference type="InterPro" id="IPR033248">
    <property type="entry name" value="Transketolase_C"/>
</dbReference>
<sequence length="630" mass="69504">MKKSLNELKELGRLCRGDILKMTTVAKSGHPGGSMSSIDMYLSVFNMANIDPENPFDPKRDRVVISHGHTSPGVYSALARLGFFNVDELIAGFRHAGSIFEGHITRGIPGVEWTTGNLGQGLSAGVGMALAAKITGDNYHVFVLHSDGESPKGQIAEARRTAKKENLNNLTVLVDYNDIQISGRARDVLYVDIVKEYESAGWNIIEVDGHDYEQLFNAIEEAKNYKLGPTVIIAKTIIGKGVSFMENRHEYHGAPLKEDELDKALKELGLENDIEKYKEMRKNLPLLREKLNFEDYVVTAEPGTPIVYTKDDKIDNRGAFGNAIADLAKVNKGKVPIVAVDCDLKPSVKLGKFEKVSPETYVQIGIQEHNAATIAGAMSVCGVVPFFADFGVFGLDETFNQQRLNDINHTNLKTAVTHCGIDIGEDGKTHHEINYIGIVRSFFDTKLIVPADPNQTDKAVRFAASTLGNVVIAMGRSKIPVILDENGNPFFGENYEFEYGKMDVLRKGEKVTILTHGSVAYKAVKVADKLKEEGINITVINVSAPLEFNAAKISEYIDNSHVIIYEDHNKYNGLIVEFSKSVVKNKLNPLTVESLGVDNYSPSGNNASLFKIFKLDEESLYSIVKEKINE</sequence>
<evidence type="ECO:0000256" key="1">
    <source>
        <dbReference type="ARBA" id="ARBA00001936"/>
    </source>
</evidence>
<name>A0ABY8PNQ0_9BACT</name>
<evidence type="ECO:0000313" key="11">
    <source>
        <dbReference type="EMBL" id="WGS64265.1"/>
    </source>
</evidence>
<evidence type="ECO:0000256" key="6">
    <source>
        <dbReference type="ARBA" id="ARBA00022679"/>
    </source>
</evidence>
<dbReference type="Gene3D" id="3.40.50.920">
    <property type="match status" value="1"/>
</dbReference>
<dbReference type="SUPFAM" id="SSF52518">
    <property type="entry name" value="Thiamin diphosphate-binding fold (THDP-binding)"/>
    <property type="match status" value="2"/>
</dbReference>
<keyword evidence="7" id="KW-0479">Metal-binding</keyword>
<evidence type="ECO:0000256" key="7">
    <source>
        <dbReference type="ARBA" id="ARBA00022723"/>
    </source>
</evidence>
<evidence type="ECO:0000259" key="10">
    <source>
        <dbReference type="SMART" id="SM00861"/>
    </source>
</evidence>
<evidence type="ECO:0000256" key="4">
    <source>
        <dbReference type="ARBA" id="ARBA00007131"/>
    </source>
</evidence>
<dbReference type="SMART" id="SM00861">
    <property type="entry name" value="Transket_pyr"/>
    <property type="match status" value="1"/>
</dbReference>
<evidence type="ECO:0000256" key="8">
    <source>
        <dbReference type="ARBA" id="ARBA00022842"/>
    </source>
</evidence>
<evidence type="ECO:0000256" key="5">
    <source>
        <dbReference type="ARBA" id="ARBA00011738"/>
    </source>
</evidence>
<reference evidence="11 12" key="1">
    <citation type="submission" date="2021-02" db="EMBL/GenBank/DDBJ databases">
        <title>Characterization of Marinitoga sp. nov. str. BP5-C20A.</title>
        <authorList>
            <person name="Erauso G."/>
            <person name="Postec A."/>
        </authorList>
    </citation>
    <scope>NUCLEOTIDE SEQUENCE [LARGE SCALE GENOMIC DNA]</scope>
    <source>
        <strain evidence="11 12">BP5-C20A</strain>
    </source>
</reference>
<dbReference type="PANTHER" id="PTHR43825:SF1">
    <property type="entry name" value="TRANSKETOLASE-LIKE PYRIMIDINE-BINDING DOMAIN-CONTAINING PROTEIN"/>
    <property type="match status" value="1"/>
</dbReference>
<protein>
    <submittedName>
        <fullName evidence="11">Transketolase</fullName>
        <ecNumber evidence="11">2.2.1.1</ecNumber>
    </submittedName>
</protein>
<comment type="subunit">
    <text evidence="5">Homodimer.</text>
</comment>
<dbReference type="Proteomes" id="UP001232493">
    <property type="component" value="Chromosome"/>
</dbReference>
<dbReference type="CDD" id="cd07033">
    <property type="entry name" value="TPP_PYR_DXS_TK_like"/>
    <property type="match status" value="1"/>
</dbReference>
<feature type="domain" description="Transketolase-like pyrimidine-binding" evidence="10">
    <location>
        <begin position="314"/>
        <end position="481"/>
    </location>
</feature>
<keyword evidence="9" id="KW-0786">Thiamine pyrophosphate</keyword>
<keyword evidence="8" id="KW-0460">Magnesium</keyword>
<keyword evidence="12" id="KW-1185">Reference proteome</keyword>
<accession>A0ABY8PNQ0</accession>